<gene>
    <name evidence="1" type="ORF">L0P79_17850</name>
    <name evidence="2" type="ORF">NE579_14160</name>
</gene>
<dbReference type="EMBL" id="JAKNJB010000049">
    <property type="protein sequence ID" value="MCG4528904.1"/>
    <property type="molecule type" value="Genomic_DNA"/>
</dbReference>
<dbReference type="Proteomes" id="UP001200313">
    <property type="component" value="Unassembled WGS sequence"/>
</dbReference>
<evidence type="ECO:0000313" key="4">
    <source>
        <dbReference type="Proteomes" id="UP001204562"/>
    </source>
</evidence>
<reference evidence="1 3" key="1">
    <citation type="submission" date="2022-01" db="EMBL/GenBank/DDBJ databases">
        <title>Collection of gut derived symbiotic bacterial strains cultured from healthy donors.</title>
        <authorList>
            <person name="Lin H."/>
            <person name="Kohout C."/>
            <person name="Waligurski E."/>
            <person name="Pamer E.G."/>
        </authorList>
    </citation>
    <scope>NUCLEOTIDE SEQUENCE [LARGE SCALE GENOMIC DNA]</scope>
    <source>
        <strain evidence="1 3">DFI.3.7</strain>
    </source>
</reference>
<evidence type="ECO:0000313" key="3">
    <source>
        <dbReference type="Proteomes" id="UP001200313"/>
    </source>
</evidence>
<comment type="caution">
    <text evidence="2">The sequence shown here is derived from an EMBL/GenBank/DDBJ whole genome shotgun (WGS) entry which is preliminary data.</text>
</comment>
<dbReference type="EMBL" id="JANFYS010000037">
    <property type="protein sequence ID" value="MCQ4771587.1"/>
    <property type="molecule type" value="Genomic_DNA"/>
</dbReference>
<dbReference type="RefSeq" id="WP_238075119.1">
    <property type="nucleotide sequence ID" value="NZ_JAKNJB010000049.1"/>
</dbReference>
<dbReference type="AlphaFoldDB" id="A0AAW5JNU6"/>
<sequence>MTTLTEKTLFSIYGVSIEHPKDWKIFFNPKRTFDYTTGFFRIEDYIPKKGAQVSLSINWEKVPGDNESFARQYCDNILMQYQRQMKKAPFQVETMEVIDFMDGKAAYIVSEYRASPGLVKKKTDGSVRTMQLAFYDENSGRAVVSSVIGLPDKVAEEEDFLRELVFSVRCASHEP</sequence>
<dbReference type="Proteomes" id="UP001204562">
    <property type="component" value="Unassembled WGS sequence"/>
</dbReference>
<organism evidence="2 4">
    <name type="scientific">Intestinimonas massiliensis</name>
    <name type="common">ex Afouda et al. 2020</name>
    <dbReference type="NCBI Taxonomy" id="1673721"/>
    <lineage>
        <taxon>Bacteria</taxon>
        <taxon>Bacillati</taxon>
        <taxon>Bacillota</taxon>
        <taxon>Clostridia</taxon>
        <taxon>Eubacteriales</taxon>
        <taxon>Intestinimonas</taxon>
    </lineage>
</organism>
<reference evidence="2" key="2">
    <citation type="submission" date="2022-06" db="EMBL/GenBank/DDBJ databases">
        <title>Isolation of gut microbiota from human fecal samples.</title>
        <authorList>
            <person name="Pamer E.G."/>
            <person name="Barat B."/>
            <person name="Waligurski E."/>
            <person name="Medina S."/>
            <person name="Paddock L."/>
            <person name="Mostad J."/>
        </authorList>
    </citation>
    <scope>NUCLEOTIDE SEQUENCE</scope>
    <source>
        <strain evidence="2">DFI.9.91</strain>
    </source>
</reference>
<proteinExistence type="predicted"/>
<evidence type="ECO:0000313" key="2">
    <source>
        <dbReference type="EMBL" id="MCQ4771587.1"/>
    </source>
</evidence>
<name>A0AAW5JNU6_9FIRM</name>
<evidence type="ECO:0008006" key="5">
    <source>
        <dbReference type="Google" id="ProtNLM"/>
    </source>
</evidence>
<protein>
    <recommendedName>
        <fullName evidence="5">DUF1795 domain-containing protein</fullName>
    </recommendedName>
</protein>
<evidence type="ECO:0000313" key="1">
    <source>
        <dbReference type="EMBL" id="MCG4528904.1"/>
    </source>
</evidence>
<accession>A0AAW5JNU6</accession>
<keyword evidence="3" id="KW-1185">Reference proteome</keyword>